<comment type="similarity">
    <text evidence="1">Belongs to the aldehyde dehydrogenase family.</text>
</comment>
<gene>
    <name evidence="4" type="ORF">UFOPK2992_00164</name>
</gene>
<accession>A0A6J6WWP1</accession>
<dbReference type="CDD" id="cd07089">
    <property type="entry name" value="ALDH_CddD-AldA-like"/>
    <property type="match status" value="1"/>
</dbReference>
<evidence type="ECO:0000259" key="3">
    <source>
        <dbReference type="Pfam" id="PF00171"/>
    </source>
</evidence>
<dbReference type="InterPro" id="IPR016162">
    <property type="entry name" value="Ald_DH_N"/>
</dbReference>
<dbReference type="PANTHER" id="PTHR42804:SF1">
    <property type="entry name" value="ALDEHYDE DEHYDROGENASE-RELATED"/>
    <property type="match status" value="1"/>
</dbReference>
<dbReference type="EMBL" id="CAFAAI010000012">
    <property type="protein sequence ID" value="CAB4787583.1"/>
    <property type="molecule type" value="Genomic_DNA"/>
</dbReference>
<evidence type="ECO:0000256" key="1">
    <source>
        <dbReference type="ARBA" id="ARBA00009986"/>
    </source>
</evidence>
<feature type="domain" description="Aldehyde dehydrogenase" evidence="3">
    <location>
        <begin position="25"/>
        <end position="486"/>
    </location>
</feature>
<dbReference type="InterPro" id="IPR015590">
    <property type="entry name" value="Aldehyde_DH_dom"/>
</dbReference>
<dbReference type="Gene3D" id="3.40.605.10">
    <property type="entry name" value="Aldehyde Dehydrogenase, Chain A, domain 1"/>
    <property type="match status" value="1"/>
</dbReference>
<dbReference type="Gene3D" id="3.40.309.10">
    <property type="entry name" value="Aldehyde Dehydrogenase, Chain A, domain 2"/>
    <property type="match status" value="1"/>
</dbReference>
<sequence length="495" mass="52293">MNHTHQAVQELLLINGELRGASNGAVYDNVNPATGQVIGVSPDATTDDIEAAIVAARTAFDTTDWSRNVEFRVHCIRQLQQALADHLPQLIDITMAEVGAPRMACDTIQVVEPLKFLPYYADIAANFQWSSSLGEANTMGGPAERWTEQEAVGVVAAITPWNVPTQINLAKIVPALAAGCTVILKPAVETPWGALALGRLIANHTDIPAGVINIVASSDKLIGRQLVIDSRIDMISFTGSTDTGRRIMADASVNLTKVFLELGGKSACIVLDDVDDIAGASFGAVFGLAMVCGQGCALTTRVLLPRSRYDEGVAAIAALMTGIVPGDPTAAGTVMGPLISAAQRDRVEGYVASAIEQGARIVCGGKRPEHMPNGFFYEPTLIADVTNDMRVAQEEIFGPVLVAIAYDDDDHAVAIANDSEFGLSGAVVSADESRALSVARRVRTGTMSVNGGVWYGCDVPFGGYKHSGIGREMGMAGFSEYLETRAFAKPVTSKS</sequence>
<evidence type="ECO:0000313" key="4">
    <source>
        <dbReference type="EMBL" id="CAB4787583.1"/>
    </source>
</evidence>
<evidence type="ECO:0000256" key="2">
    <source>
        <dbReference type="ARBA" id="ARBA00023002"/>
    </source>
</evidence>
<organism evidence="4">
    <name type="scientific">freshwater metagenome</name>
    <dbReference type="NCBI Taxonomy" id="449393"/>
    <lineage>
        <taxon>unclassified sequences</taxon>
        <taxon>metagenomes</taxon>
        <taxon>ecological metagenomes</taxon>
    </lineage>
</organism>
<dbReference type="PANTHER" id="PTHR42804">
    <property type="entry name" value="ALDEHYDE DEHYDROGENASE"/>
    <property type="match status" value="1"/>
</dbReference>
<dbReference type="Pfam" id="PF00171">
    <property type="entry name" value="Aldedh"/>
    <property type="match status" value="1"/>
</dbReference>
<dbReference type="PROSITE" id="PS00687">
    <property type="entry name" value="ALDEHYDE_DEHYDR_GLU"/>
    <property type="match status" value="1"/>
</dbReference>
<dbReference type="InterPro" id="IPR029510">
    <property type="entry name" value="Ald_DH_CS_GLU"/>
</dbReference>
<dbReference type="InterPro" id="IPR016163">
    <property type="entry name" value="Ald_DH_C"/>
</dbReference>
<dbReference type="GO" id="GO:0016620">
    <property type="term" value="F:oxidoreductase activity, acting on the aldehyde or oxo group of donors, NAD or NADP as acceptor"/>
    <property type="evidence" value="ECO:0007669"/>
    <property type="project" value="InterPro"/>
</dbReference>
<name>A0A6J6WWP1_9ZZZZ</name>
<dbReference type="AlphaFoldDB" id="A0A6J6WWP1"/>
<reference evidence="4" key="1">
    <citation type="submission" date="2020-05" db="EMBL/GenBank/DDBJ databases">
        <authorList>
            <person name="Chiriac C."/>
            <person name="Salcher M."/>
            <person name="Ghai R."/>
            <person name="Kavagutti S V."/>
        </authorList>
    </citation>
    <scope>NUCLEOTIDE SEQUENCE</scope>
</reference>
<protein>
    <submittedName>
        <fullName evidence="4">Unannotated protein</fullName>
    </submittedName>
</protein>
<dbReference type="FunFam" id="3.40.605.10:FF:000007">
    <property type="entry name" value="NAD/NADP-dependent betaine aldehyde dehydrogenase"/>
    <property type="match status" value="1"/>
</dbReference>
<dbReference type="SUPFAM" id="SSF53720">
    <property type="entry name" value="ALDH-like"/>
    <property type="match status" value="1"/>
</dbReference>
<proteinExistence type="inferred from homology"/>
<keyword evidence="2" id="KW-0560">Oxidoreductase</keyword>
<dbReference type="InterPro" id="IPR016161">
    <property type="entry name" value="Ald_DH/histidinol_DH"/>
</dbReference>